<proteinExistence type="predicted"/>
<evidence type="ECO:0000313" key="3">
    <source>
        <dbReference type="Proteomes" id="UP000030129"/>
    </source>
</evidence>
<sequence length="379" mass="38959">MKKLLFSTLAIAALALTSCSSDDDNPTTEPGVTIDPTNFQGELVSGEEVTLDATQTYNLTGAFIVRDGAKLTIPAGTTVKASGGTSAYIAVAQGGQIFINGTATNPVVMTSALANPAQGDWGGLVICGKANTNKGGSTGQTATAEVSDLTYGGTVDNDNSGVIRYLRIEYTGAAFNGDKEFNGVSLFGVGSGTTLEYVQSFEGGDDGLEFFGGSVSGKYLVSTNSGDDSIDFADGWKGTGEYWYISGGAKAGIEGSNNGDNGAALPTTTVTLKNITVVGPGSEGGIFIKEGGGLWNVDNFYISGYATGINIKDAATDPVANAHVDNDEITFTNVMFDGVDAETNYGGTNTDFYTTGTEVNGAGNGANVPDWAQGWTRFN</sequence>
<gene>
    <name evidence="2" type="ORF">Q763_11900</name>
</gene>
<feature type="chain" id="PRO_5001990408" description="Multidrug transporter" evidence="1">
    <location>
        <begin position="24"/>
        <end position="379"/>
    </location>
</feature>
<keyword evidence="1" id="KW-0732">Signal</keyword>
<dbReference type="STRING" id="1406840.Q763_11900"/>
<evidence type="ECO:0000256" key="1">
    <source>
        <dbReference type="SAM" id="SignalP"/>
    </source>
</evidence>
<feature type="signal peptide" evidence="1">
    <location>
        <begin position="1"/>
        <end position="23"/>
    </location>
</feature>
<dbReference type="AlphaFoldDB" id="A0A0A2LKU5"/>
<dbReference type="Proteomes" id="UP000030129">
    <property type="component" value="Unassembled WGS sequence"/>
</dbReference>
<organism evidence="2 3">
    <name type="scientific">Flavobacterium beibuense F44-8</name>
    <dbReference type="NCBI Taxonomy" id="1406840"/>
    <lineage>
        <taxon>Bacteria</taxon>
        <taxon>Pseudomonadati</taxon>
        <taxon>Bacteroidota</taxon>
        <taxon>Flavobacteriia</taxon>
        <taxon>Flavobacteriales</taxon>
        <taxon>Flavobacteriaceae</taxon>
        <taxon>Flavobacterium</taxon>
    </lineage>
</organism>
<name>A0A0A2LKU5_9FLAO</name>
<dbReference type="PANTHER" id="PTHR41339">
    <property type="entry name" value="LIPL48"/>
    <property type="match status" value="1"/>
</dbReference>
<accession>A0A0A2LKU5</accession>
<dbReference type="PANTHER" id="PTHR41339:SF1">
    <property type="entry name" value="SECRETED PROTEIN"/>
    <property type="match status" value="1"/>
</dbReference>
<keyword evidence="3" id="KW-1185">Reference proteome</keyword>
<dbReference type="InterPro" id="IPR011050">
    <property type="entry name" value="Pectin_lyase_fold/virulence"/>
</dbReference>
<dbReference type="EMBL" id="JRLV01000014">
    <property type="protein sequence ID" value="KGO79901.1"/>
    <property type="molecule type" value="Genomic_DNA"/>
</dbReference>
<reference evidence="2 3" key="1">
    <citation type="submission" date="2013-09" db="EMBL/GenBank/DDBJ databases">
        <authorList>
            <person name="Zeng Z."/>
            <person name="Chen C."/>
        </authorList>
    </citation>
    <scope>NUCLEOTIDE SEQUENCE [LARGE SCALE GENOMIC DNA]</scope>
    <source>
        <strain evidence="2 3">F44-8</strain>
    </source>
</reference>
<dbReference type="eggNOG" id="COG3291">
    <property type="taxonomic scope" value="Bacteria"/>
</dbReference>
<dbReference type="RefSeq" id="WP_035134454.1">
    <property type="nucleotide sequence ID" value="NZ_JRLV01000014.1"/>
</dbReference>
<dbReference type="SUPFAM" id="SSF51126">
    <property type="entry name" value="Pectin lyase-like"/>
    <property type="match status" value="1"/>
</dbReference>
<evidence type="ECO:0008006" key="4">
    <source>
        <dbReference type="Google" id="ProtNLM"/>
    </source>
</evidence>
<dbReference type="PROSITE" id="PS51257">
    <property type="entry name" value="PROKAR_LIPOPROTEIN"/>
    <property type="match status" value="1"/>
</dbReference>
<evidence type="ECO:0000313" key="2">
    <source>
        <dbReference type="EMBL" id="KGO79901.1"/>
    </source>
</evidence>
<protein>
    <recommendedName>
        <fullName evidence="4">Multidrug transporter</fullName>
    </recommendedName>
</protein>
<comment type="caution">
    <text evidence="2">The sequence shown here is derived from an EMBL/GenBank/DDBJ whole genome shotgun (WGS) entry which is preliminary data.</text>
</comment>